<dbReference type="Pfam" id="PF03167">
    <property type="entry name" value="UDG"/>
    <property type="match status" value="1"/>
</dbReference>
<organism evidence="5 6">
    <name type="scientific">Phytohabitans houttuyneae</name>
    <dbReference type="NCBI Taxonomy" id="1076126"/>
    <lineage>
        <taxon>Bacteria</taxon>
        <taxon>Bacillati</taxon>
        <taxon>Actinomycetota</taxon>
        <taxon>Actinomycetes</taxon>
        <taxon>Micromonosporales</taxon>
        <taxon>Micromonosporaceae</taxon>
    </lineage>
</organism>
<dbReference type="GO" id="GO:0004844">
    <property type="term" value="F:uracil DNA N-glycosylase activity"/>
    <property type="evidence" value="ECO:0007669"/>
    <property type="project" value="TreeGrafter"/>
</dbReference>
<dbReference type="EMBL" id="BLPF01000002">
    <property type="protein sequence ID" value="GFJ81865.1"/>
    <property type="molecule type" value="Genomic_DNA"/>
</dbReference>
<evidence type="ECO:0000256" key="2">
    <source>
        <dbReference type="ARBA" id="ARBA00022801"/>
    </source>
</evidence>
<dbReference type="PANTHER" id="PTHR12159:SF9">
    <property type="entry name" value="G_T MISMATCH-SPECIFIC THYMINE DNA GLYCOSYLASE"/>
    <property type="match status" value="1"/>
</dbReference>
<proteinExistence type="predicted"/>
<reference evidence="5 6" key="1">
    <citation type="submission" date="2020-03" db="EMBL/GenBank/DDBJ databases">
        <title>Whole genome shotgun sequence of Phytohabitans houttuyneae NBRC 108639.</title>
        <authorList>
            <person name="Komaki H."/>
            <person name="Tamura T."/>
        </authorList>
    </citation>
    <scope>NUCLEOTIDE SEQUENCE [LARGE SCALE GENOMIC DNA]</scope>
    <source>
        <strain evidence="5 6">NBRC 108639</strain>
    </source>
</reference>
<sequence>MAGFGSWRTGVDKVGGVGLSGEGLNDVVADGLAVVFVGINPGLASVALGHSFATPGNRLWPALYRSGFTPRLLRAEQERELLPLGLGITSIVRRPTARAAQLTRQELVEGGRDLSERVRALRPGWLAMLGVTGYRLAFGAGQAQVGPQSGTVGGARVWALPNPSGLNAHFPPAALAVEFARFRVAVGLPDLSGLLGDGPFPDRRH</sequence>
<keyword evidence="6" id="KW-1185">Reference proteome</keyword>
<dbReference type="CDD" id="cd10028">
    <property type="entry name" value="UDG-F2_TDG_MUG"/>
    <property type="match status" value="1"/>
</dbReference>
<dbReference type="NCBIfam" id="NF007570">
    <property type="entry name" value="PRK10201.1"/>
    <property type="match status" value="1"/>
</dbReference>
<dbReference type="AlphaFoldDB" id="A0A6V8KMJ0"/>
<name>A0A6V8KMJ0_9ACTN</name>
<evidence type="ECO:0000259" key="4">
    <source>
        <dbReference type="Pfam" id="PF03167"/>
    </source>
</evidence>
<accession>A0A6V8KMJ0</accession>
<dbReference type="GO" id="GO:0006285">
    <property type="term" value="P:base-excision repair, AP site formation"/>
    <property type="evidence" value="ECO:0007669"/>
    <property type="project" value="InterPro"/>
</dbReference>
<dbReference type="InterPro" id="IPR015637">
    <property type="entry name" value="MUG/TDG"/>
</dbReference>
<evidence type="ECO:0000256" key="1">
    <source>
        <dbReference type="ARBA" id="ARBA00022763"/>
    </source>
</evidence>
<evidence type="ECO:0000313" key="5">
    <source>
        <dbReference type="EMBL" id="GFJ81865.1"/>
    </source>
</evidence>
<feature type="domain" description="Uracil-DNA glycosylase-like" evidence="4">
    <location>
        <begin position="29"/>
        <end position="170"/>
    </location>
</feature>
<dbReference type="PANTHER" id="PTHR12159">
    <property type="entry name" value="G/T AND G/U MISMATCH-SPECIFIC DNA GLYCOSYLASE"/>
    <property type="match status" value="1"/>
</dbReference>
<dbReference type="GO" id="GO:0008263">
    <property type="term" value="F:pyrimidine-specific mismatch base pair DNA N-glycosylase activity"/>
    <property type="evidence" value="ECO:0007669"/>
    <property type="project" value="TreeGrafter"/>
</dbReference>
<keyword evidence="3" id="KW-0234">DNA repair</keyword>
<keyword evidence="1" id="KW-0227">DNA damage</keyword>
<reference evidence="5 6" key="2">
    <citation type="submission" date="2020-03" db="EMBL/GenBank/DDBJ databases">
        <authorList>
            <person name="Ichikawa N."/>
            <person name="Kimura A."/>
            <person name="Kitahashi Y."/>
            <person name="Uohara A."/>
        </authorList>
    </citation>
    <scope>NUCLEOTIDE SEQUENCE [LARGE SCALE GENOMIC DNA]</scope>
    <source>
        <strain evidence="5 6">NBRC 108639</strain>
    </source>
</reference>
<protein>
    <submittedName>
        <fullName evidence="5">Mismatch-specific DNA-glycosylase</fullName>
    </submittedName>
</protein>
<dbReference type="InterPro" id="IPR005122">
    <property type="entry name" value="Uracil-DNA_glycosylase-like"/>
</dbReference>
<dbReference type="Proteomes" id="UP000482800">
    <property type="component" value="Unassembled WGS sequence"/>
</dbReference>
<evidence type="ECO:0000256" key="3">
    <source>
        <dbReference type="ARBA" id="ARBA00023204"/>
    </source>
</evidence>
<dbReference type="Gene3D" id="3.40.470.10">
    <property type="entry name" value="Uracil-DNA glycosylase-like domain"/>
    <property type="match status" value="1"/>
</dbReference>
<keyword evidence="2" id="KW-0378">Hydrolase</keyword>
<evidence type="ECO:0000313" key="6">
    <source>
        <dbReference type="Proteomes" id="UP000482800"/>
    </source>
</evidence>
<comment type="caution">
    <text evidence="5">The sequence shown here is derived from an EMBL/GenBank/DDBJ whole genome shotgun (WGS) entry which is preliminary data.</text>
</comment>
<dbReference type="SUPFAM" id="SSF52141">
    <property type="entry name" value="Uracil-DNA glycosylase-like"/>
    <property type="match status" value="1"/>
</dbReference>
<gene>
    <name evidence="5" type="ORF">Phou_060450</name>
</gene>
<dbReference type="InterPro" id="IPR036895">
    <property type="entry name" value="Uracil-DNA_glycosylase-like_sf"/>
</dbReference>